<dbReference type="AlphaFoldDB" id="A0A1G5M3W0"/>
<name>A0A1G5M3W0_AFIMA</name>
<accession>A0A1G5M3W0</accession>
<dbReference type="EMBL" id="FMVW01000001">
    <property type="protein sequence ID" value="SCZ19461.1"/>
    <property type="molecule type" value="Genomic_DNA"/>
</dbReference>
<dbReference type="OrthoDB" id="7281500at2"/>
<reference evidence="2 3" key="1">
    <citation type="submission" date="2016-10" db="EMBL/GenBank/DDBJ databases">
        <authorList>
            <person name="de Groot N.N."/>
        </authorList>
    </citation>
    <scope>NUCLEOTIDE SEQUENCE [LARGE SCALE GENOMIC DNA]</scope>
    <source>
        <strain evidence="2 3">DSM 2698</strain>
    </source>
</reference>
<protein>
    <submittedName>
        <fullName evidence="2">Uncharacterized protein</fullName>
    </submittedName>
</protein>
<gene>
    <name evidence="2" type="ORF">SAMN03080610_00018</name>
</gene>
<dbReference type="RefSeq" id="WP_092808876.1">
    <property type="nucleotide sequence ID" value="NZ_FMVW01000001.1"/>
</dbReference>
<evidence type="ECO:0000256" key="1">
    <source>
        <dbReference type="SAM" id="SignalP"/>
    </source>
</evidence>
<sequence length="105" mass="11020">MMARLIAAGAATALIAFTVVAPAAAQESFPACQSQQSLQQVIDSNGDLMPSDCRNLSITRLKSDSGSLCLIDFSNAGGGVVQALRDAAMPEKWWVRCDQLSDMGG</sequence>
<keyword evidence="3" id="KW-1185">Reference proteome</keyword>
<feature type="signal peptide" evidence="1">
    <location>
        <begin position="1"/>
        <end position="25"/>
    </location>
</feature>
<organism evidence="2 3">
    <name type="scientific">Afifella marina DSM 2698</name>
    <dbReference type="NCBI Taxonomy" id="1120955"/>
    <lineage>
        <taxon>Bacteria</taxon>
        <taxon>Pseudomonadati</taxon>
        <taxon>Pseudomonadota</taxon>
        <taxon>Alphaproteobacteria</taxon>
        <taxon>Hyphomicrobiales</taxon>
        <taxon>Afifellaceae</taxon>
        <taxon>Afifella</taxon>
    </lineage>
</organism>
<evidence type="ECO:0000313" key="2">
    <source>
        <dbReference type="EMBL" id="SCZ19461.1"/>
    </source>
</evidence>
<evidence type="ECO:0000313" key="3">
    <source>
        <dbReference type="Proteomes" id="UP000199347"/>
    </source>
</evidence>
<feature type="chain" id="PRO_5011752186" evidence="1">
    <location>
        <begin position="26"/>
        <end position="105"/>
    </location>
</feature>
<dbReference type="Proteomes" id="UP000199347">
    <property type="component" value="Unassembled WGS sequence"/>
</dbReference>
<proteinExistence type="predicted"/>
<keyword evidence="1" id="KW-0732">Signal</keyword>